<evidence type="ECO:0000313" key="2">
    <source>
        <dbReference type="Proteomes" id="UP000789920"/>
    </source>
</evidence>
<name>A0ACA9LLA4_9GLOM</name>
<comment type="caution">
    <text evidence="1">The sequence shown here is derived from an EMBL/GenBank/DDBJ whole genome shotgun (WGS) entry which is preliminary data.</text>
</comment>
<feature type="non-terminal residue" evidence="1">
    <location>
        <position position="1"/>
    </location>
</feature>
<gene>
    <name evidence="1" type="ORF">RPERSI_LOCUS3415</name>
</gene>
<dbReference type="Proteomes" id="UP000789920">
    <property type="component" value="Unassembled WGS sequence"/>
</dbReference>
<dbReference type="EMBL" id="CAJVQC010004228">
    <property type="protein sequence ID" value="CAG8537703.1"/>
    <property type="molecule type" value="Genomic_DNA"/>
</dbReference>
<reference evidence="1" key="1">
    <citation type="submission" date="2021-06" db="EMBL/GenBank/DDBJ databases">
        <authorList>
            <person name="Kallberg Y."/>
            <person name="Tangrot J."/>
            <person name="Rosling A."/>
        </authorList>
    </citation>
    <scope>NUCLEOTIDE SEQUENCE</scope>
    <source>
        <strain evidence="1">MA461A</strain>
    </source>
</reference>
<evidence type="ECO:0000313" key="1">
    <source>
        <dbReference type="EMBL" id="CAG8537703.1"/>
    </source>
</evidence>
<sequence length="87" mass="10324">SISVTRKKVNVNLTSDEEQSSVFFEELQIDIEAIDLVMNDDDLEIETFFDFETYKQDQETIKENSFTHYQRSICIDEDWSIDNIFKS</sequence>
<accession>A0ACA9LLA4</accession>
<organism evidence="1 2">
    <name type="scientific">Racocetra persica</name>
    <dbReference type="NCBI Taxonomy" id="160502"/>
    <lineage>
        <taxon>Eukaryota</taxon>
        <taxon>Fungi</taxon>
        <taxon>Fungi incertae sedis</taxon>
        <taxon>Mucoromycota</taxon>
        <taxon>Glomeromycotina</taxon>
        <taxon>Glomeromycetes</taxon>
        <taxon>Diversisporales</taxon>
        <taxon>Gigasporaceae</taxon>
        <taxon>Racocetra</taxon>
    </lineage>
</organism>
<proteinExistence type="predicted"/>
<protein>
    <submittedName>
        <fullName evidence="1">23325_t:CDS:1</fullName>
    </submittedName>
</protein>
<keyword evidence="2" id="KW-1185">Reference proteome</keyword>